<organism evidence="1 2">
    <name type="scientific">Fructilactobacillus hinvesii</name>
    <dbReference type="NCBI Taxonomy" id="2940300"/>
    <lineage>
        <taxon>Bacteria</taxon>
        <taxon>Bacillati</taxon>
        <taxon>Bacillota</taxon>
        <taxon>Bacilli</taxon>
        <taxon>Lactobacillales</taxon>
        <taxon>Lactobacillaceae</taxon>
        <taxon>Fructilactobacillus</taxon>
    </lineage>
</organism>
<keyword evidence="2" id="KW-1185">Reference proteome</keyword>
<dbReference type="InterPro" id="IPR046238">
    <property type="entry name" value="DUF6271"/>
</dbReference>
<dbReference type="EMBL" id="CP097118">
    <property type="protein sequence ID" value="USS88186.1"/>
    <property type="molecule type" value="Genomic_DNA"/>
</dbReference>
<evidence type="ECO:0000313" key="1">
    <source>
        <dbReference type="EMBL" id="USS88186.1"/>
    </source>
</evidence>
<evidence type="ECO:0000313" key="2">
    <source>
        <dbReference type="Proteomes" id="UP001057025"/>
    </source>
</evidence>
<gene>
    <name evidence="1" type="ORF">M3M39_01510</name>
</gene>
<dbReference type="Proteomes" id="UP001057025">
    <property type="component" value="Chromosome"/>
</dbReference>
<sequence length="366" mass="41622">MVLDSGNEHDFSINHQHLIAAVADASINPYHVKADYFDQLLQKTVNPAAVDLIVGEEFSYGKMVNKISIIANLLGTRYVHRRDSDVYLQRDHSVTPLLAELAGFALDDKVKLVGSSYVGAWGIDYSDVEDDQETLRKLFSLSKPNYTTAQLDDYIKNKYVAGSKEFFNGRLTFSESKANYIDAGNFALKDIFLSVPVSPATVTSGTDYLYHNALGKSDWKMLYHNDRVVHKYNEDRYERINHILYGDSKLLSRLMTTVTKRALQGKALSDDFKEMATQLADDYEEALETDDLQNDLENTFAKFVAVYASIPHENYQEVAHHVAQHKDEYLQKTIADVHNFVKLLRKWPDVMAATKKISLQSFQLKN</sequence>
<protein>
    <submittedName>
        <fullName evidence="1">DUF6271 family protein</fullName>
    </submittedName>
</protein>
<dbReference type="Pfam" id="PF19787">
    <property type="entry name" value="DUF6271"/>
    <property type="match status" value="1"/>
</dbReference>
<accession>A0ABY5BV86</accession>
<dbReference type="RefSeq" id="WP_252797472.1">
    <property type="nucleotide sequence ID" value="NZ_CP097118.1"/>
</dbReference>
<proteinExistence type="predicted"/>
<name>A0ABY5BV86_9LACO</name>
<reference evidence="1" key="1">
    <citation type="submission" date="2022-05" db="EMBL/GenBank/DDBJ databases">
        <authorList>
            <person name="Oliphant S.A."/>
            <person name="Watson-Haigh N.S."/>
            <person name="Sumby K.M."/>
            <person name="Gardner J.M."/>
            <person name="Jiranek V."/>
        </authorList>
    </citation>
    <scope>NUCLEOTIDE SEQUENCE</scope>
    <source>
        <strain evidence="1">KI11_C11</strain>
    </source>
</reference>